<dbReference type="InterPro" id="IPR012954">
    <property type="entry name" value="BP28_C_dom"/>
</dbReference>
<evidence type="ECO:0000256" key="4">
    <source>
        <dbReference type="ARBA" id="ARBA00022552"/>
    </source>
</evidence>
<dbReference type="PANTHER" id="PTHR13457">
    <property type="entry name" value="BAP28"/>
    <property type="match status" value="1"/>
</dbReference>
<name>A0ABP0F999_CLALP</name>
<accession>A0ABP0F999</accession>
<dbReference type="SMART" id="SM01036">
    <property type="entry name" value="BP28CT"/>
    <property type="match status" value="1"/>
</dbReference>
<keyword evidence="10" id="KW-1185">Reference proteome</keyword>
<dbReference type="PANTHER" id="PTHR13457:SF1">
    <property type="entry name" value="HEAT REPEAT-CONTAINING PROTEIN 1"/>
    <property type="match status" value="1"/>
</dbReference>
<comment type="subcellular location">
    <subcellularLocation>
        <location evidence="1 7">Nucleus</location>
        <location evidence="1 7">Nucleolus</location>
    </subcellularLocation>
</comment>
<gene>
    <name evidence="9" type="ORF">CVLEPA_LOCUS5723</name>
</gene>
<keyword evidence="6 7" id="KW-0687">Ribonucleoprotein</keyword>
<feature type="domain" description="BP28 C-terminal" evidence="8">
    <location>
        <begin position="417"/>
        <end position="561"/>
    </location>
</feature>
<dbReference type="Gene3D" id="1.25.10.10">
    <property type="entry name" value="Leucine-rich Repeat Variant"/>
    <property type="match status" value="2"/>
</dbReference>
<evidence type="ECO:0000256" key="3">
    <source>
        <dbReference type="ARBA" id="ARBA00022517"/>
    </source>
</evidence>
<comment type="function">
    <text evidence="7">Involved in nucleolar processing of pre-18S ribosomal RNA.</text>
</comment>
<keyword evidence="3 7" id="KW-0690">Ribosome biogenesis</keyword>
<protein>
    <recommendedName>
        <fullName evidence="7">HEAT repeat-containing protein 1</fullName>
    </recommendedName>
</protein>
<organism evidence="9 10">
    <name type="scientific">Clavelina lepadiformis</name>
    <name type="common">Light-bulb sea squirt</name>
    <name type="synonym">Ascidia lepadiformis</name>
    <dbReference type="NCBI Taxonomy" id="159417"/>
    <lineage>
        <taxon>Eukaryota</taxon>
        <taxon>Metazoa</taxon>
        <taxon>Chordata</taxon>
        <taxon>Tunicata</taxon>
        <taxon>Ascidiacea</taxon>
        <taxon>Aplousobranchia</taxon>
        <taxon>Clavelinidae</taxon>
        <taxon>Clavelina</taxon>
    </lineage>
</organism>
<dbReference type="Proteomes" id="UP001642483">
    <property type="component" value="Unassembled WGS sequence"/>
</dbReference>
<dbReference type="EMBL" id="CAWYQH010000024">
    <property type="protein sequence ID" value="CAK8676259.1"/>
    <property type="molecule type" value="Genomic_DNA"/>
</dbReference>
<comment type="caution">
    <text evidence="9">The sequence shown here is derived from an EMBL/GenBank/DDBJ whole genome shotgun (WGS) entry which is preliminary data.</text>
</comment>
<evidence type="ECO:0000259" key="8">
    <source>
        <dbReference type="SMART" id="SM01036"/>
    </source>
</evidence>
<dbReference type="SUPFAM" id="SSF48371">
    <property type="entry name" value="ARM repeat"/>
    <property type="match status" value="1"/>
</dbReference>
<proteinExistence type="inferred from homology"/>
<comment type="similarity">
    <text evidence="2 7">Belongs to the HEATR1/UTP10 family.</text>
</comment>
<evidence type="ECO:0000256" key="5">
    <source>
        <dbReference type="ARBA" id="ARBA00023242"/>
    </source>
</evidence>
<reference evidence="9 10" key="1">
    <citation type="submission" date="2024-02" db="EMBL/GenBank/DDBJ databases">
        <authorList>
            <person name="Daric V."/>
            <person name="Darras S."/>
        </authorList>
    </citation>
    <scope>NUCLEOTIDE SEQUENCE [LARGE SCALE GENOMIC DNA]</scope>
</reference>
<keyword evidence="5 7" id="KW-0539">Nucleus</keyword>
<evidence type="ECO:0000256" key="1">
    <source>
        <dbReference type="ARBA" id="ARBA00004604"/>
    </source>
</evidence>
<dbReference type="InterPro" id="IPR011989">
    <property type="entry name" value="ARM-like"/>
</dbReference>
<evidence type="ECO:0000256" key="6">
    <source>
        <dbReference type="ARBA" id="ARBA00023274"/>
    </source>
</evidence>
<evidence type="ECO:0000256" key="7">
    <source>
        <dbReference type="RuleBase" id="RU367065"/>
    </source>
</evidence>
<keyword evidence="4 7" id="KW-0698">rRNA processing</keyword>
<evidence type="ECO:0000313" key="9">
    <source>
        <dbReference type="EMBL" id="CAK8676259.1"/>
    </source>
</evidence>
<evidence type="ECO:0000256" key="2">
    <source>
        <dbReference type="ARBA" id="ARBA00010559"/>
    </source>
</evidence>
<sequence length="695" mass="78703">MCLCVSICALFDIEVQLKTVTYIIIYLSSLDGGTEPSENENIINTTQRSSNHLHRLYLMLLTLSIQLLSKSKKTTTSDDKAEVIPLTKRVLRHSLFYLSQTTLIAQQTNSNVVSVRYKKCLIQKLNELVNKVVKLFSPKSFLLTVRTFLVDENILSDGFCMEKILQLCNSCLSHAYFNEKDYKILLQLSDLLVNIIQRRSKILAGSSLQSATLSLSHIIKMCGKLFPDHFIVVVPILCDIAQDDHVSNNAKGMVIACIGEICLKLKAHCIAHLSRICRCFIGLLHHWSANINSLLVDIFAALQKLIICLGHFLSPYLVEFITKLSVIHYTVKRTIDTDESVKISCQTPKRMKKSHNSNSTALYQAVLSVLDVIASSIAIRVLLPTFQLSLEKLFEESPLAVTPILLLINGLVMKLEKTDLTRNANSILSTFLYAMDFRTKNFKLPISDVEGIEEIVLQGVISLLIKIPEETFSSLYMKLCDWGCAPDTMPPRVTTFYRCTAMLASKLKGLYEVFAHSLIDKIASTLEEKSATSYTNGGNIYQSLYAVDTLHSMILYFSNTFINQERYELIMQPLVNQLEKSVNNEELERKYILNHVIPCIGQLAASAHDNVIWQPLNYNILMKMRHSSIKVRCYALDCLQMVGERLGENYLILLPESIPYLTELLEDGNEIVERRCQSVIKRLEEGLGEPLQKYF</sequence>
<dbReference type="InterPro" id="IPR016024">
    <property type="entry name" value="ARM-type_fold"/>
</dbReference>
<dbReference type="Pfam" id="PF08146">
    <property type="entry name" value="BP28CT"/>
    <property type="match status" value="1"/>
</dbReference>
<evidence type="ECO:0000313" key="10">
    <source>
        <dbReference type="Proteomes" id="UP001642483"/>
    </source>
</evidence>
<dbReference type="InterPro" id="IPR040191">
    <property type="entry name" value="UTP10"/>
</dbReference>